<accession>A0A0C2YK59</accession>
<dbReference type="Proteomes" id="UP000053989">
    <property type="component" value="Unassembled WGS sequence"/>
</dbReference>
<dbReference type="InParanoid" id="A0A0C2YK59"/>
<gene>
    <name evidence="1" type="ORF">SCLCIDRAFT_34614</name>
</gene>
<evidence type="ECO:0000313" key="1">
    <source>
        <dbReference type="EMBL" id="KIM50138.1"/>
    </source>
</evidence>
<keyword evidence="2" id="KW-1185">Reference proteome</keyword>
<protein>
    <submittedName>
        <fullName evidence="1">Uncharacterized protein</fullName>
    </submittedName>
</protein>
<dbReference type="HOGENOM" id="CLU_2360989_0_0_1"/>
<reference evidence="1 2" key="1">
    <citation type="submission" date="2014-04" db="EMBL/GenBank/DDBJ databases">
        <authorList>
            <consortium name="DOE Joint Genome Institute"/>
            <person name="Kuo A."/>
            <person name="Kohler A."/>
            <person name="Nagy L.G."/>
            <person name="Floudas D."/>
            <person name="Copeland A."/>
            <person name="Barry K.W."/>
            <person name="Cichocki N."/>
            <person name="Veneault-Fourrey C."/>
            <person name="LaButti K."/>
            <person name="Lindquist E.A."/>
            <person name="Lipzen A."/>
            <person name="Lundell T."/>
            <person name="Morin E."/>
            <person name="Murat C."/>
            <person name="Sun H."/>
            <person name="Tunlid A."/>
            <person name="Henrissat B."/>
            <person name="Grigoriev I.V."/>
            <person name="Hibbett D.S."/>
            <person name="Martin F."/>
            <person name="Nordberg H.P."/>
            <person name="Cantor M.N."/>
            <person name="Hua S.X."/>
        </authorList>
    </citation>
    <scope>NUCLEOTIDE SEQUENCE [LARGE SCALE GENOMIC DNA]</scope>
    <source>
        <strain evidence="1 2">Foug A</strain>
    </source>
</reference>
<organism evidence="1 2">
    <name type="scientific">Scleroderma citrinum Foug A</name>
    <dbReference type="NCBI Taxonomy" id="1036808"/>
    <lineage>
        <taxon>Eukaryota</taxon>
        <taxon>Fungi</taxon>
        <taxon>Dikarya</taxon>
        <taxon>Basidiomycota</taxon>
        <taxon>Agaricomycotina</taxon>
        <taxon>Agaricomycetes</taxon>
        <taxon>Agaricomycetidae</taxon>
        <taxon>Boletales</taxon>
        <taxon>Sclerodermatineae</taxon>
        <taxon>Sclerodermataceae</taxon>
        <taxon>Scleroderma</taxon>
    </lineage>
</organism>
<name>A0A0C2YK59_9AGAM</name>
<reference evidence="2" key="2">
    <citation type="submission" date="2015-01" db="EMBL/GenBank/DDBJ databases">
        <title>Evolutionary Origins and Diversification of the Mycorrhizal Mutualists.</title>
        <authorList>
            <consortium name="DOE Joint Genome Institute"/>
            <consortium name="Mycorrhizal Genomics Consortium"/>
            <person name="Kohler A."/>
            <person name="Kuo A."/>
            <person name="Nagy L.G."/>
            <person name="Floudas D."/>
            <person name="Copeland A."/>
            <person name="Barry K.W."/>
            <person name="Cichocki N."/>
            <person name="Veneault-Fourrey C."/>
            <person name="LaButti K."/>
            <person name="Lindquist E.A."/>
            <person name="Lipzen A."/>
            <person name="Lundell T."/>
            <person name="Morin E."/>
            <person name="Murat C."/>
            <person name="Riley R."/>
            <person name="Ohm R."/>
            <person name="Sun H."/>
            <person name="Tunlid A."/>
            <person name="Henrissat B."/>
            <person name="Grigoriev I.V."/>
            <person name="Hibbett D.S."/>
            <person name="Martin F."/>
        </authorList>
    </citation>
    <scope>NUCLEOTIDE SEQUENCE [LARGE SCALE GENOMIC DNA]</scope>
    <source>
        <strain evidence="2">Foug A</strain>
    </source>
</reference>
<dbReference type="EMBL" id="KN822674">
    <property type="protein sequence ID" value="KIM50138.1"/>
    <property type="molecule type" value="Genomic_DNA"/>
</dbReference>
<dbReference type="AlphaFoldDB" id="A0A0C2YK59"/>
<evidence type="ECO:0000313" key="2">
    <source>
        <dbReference type="Proteomes" id="UP000053989"/>
    </source>
</evidence>
<sequence length="96" mass="10640">MGLAIPHIPVLHPEGLAAPLPQRAIWATVQHPVPPAEHHRHGIPQHENEEDWYRAYGSAIIQGHTKLKDAIQAAQKVHSNGGECRRFLLNEALATK</sequence>
<proteinExistence type="predicted"/>